<proteinExistence type="predicted"/>
<organism evidence="2 3">
    <name type="scientific">Buddleja alternifolia</name>
    <dbReference type="NCBI Taxonomy" id="168488"/>
    <lineage>
        <taxon>Eukaryota</taxon>
        <taxon>Viridiplantae</taxon>
        <taxon>Streptophyta</taxon>
        <taxon>Embryophyta</taxon>
        <taxon>Tracheophyta</taxon>
        <taxon>Spermatophyta</taxon>
        <taxon>Magnoliopsida</taxon>
        <taxon>eudicotyledons</taxon>
        <taxon>Gunneridae</taxon>
        <taxon>Pentapetalae</taxon>
        <taxon>asterids</taxon>
        <taxon>lamiids</taxon>
        <taxon>Lamiales</taxon>
        <taxon>Scrophulariaceae</taxon>
        <taxon>Buddlejeae</taxon>
        <taxon>Buddleja</taxon>
    </lineage>
</organism>
<keyword evidence="1" id="KW-0812">Transmembrane</keyword>
<evidence type="ECO:0000313" key="2">
    <source>
        <dbReference type="EMBL" id="KAG8380494.1"/>
    </source>
</evidence>
<comment type="caution">
    <text evidence="2">The sequence shown here is derived from an EMBL/GenBank/DDBJ whole genome shotgun (WGS) entry which is preliminary data.</text>
</comment>
<feature type="transmembrane region" description="Helical" evidence="1">
    <location>
        <begin position="104"/>
        <end position="122"/>
    </location>
</feature>
<gene>
    <name evidence="2" type="ORF">BUALT_Bualt06G0021200</name>
</gene>
<evidence type="ECO:0000313" key="3">
    <source>
        <dbReference type="Proteomes" id="UP000826271"/>
    </source>
</evidence>
<sequence>MVPTLSIARWVGCYYGLVWASSRLAIPMGSLSERCVSWLFACDDGIPWAWGAQVSCAKMVPTLGIVRRTGGCVSGGWRVLACWIPAWAATIYNASLFIPRLKCLFGLAGVGFLVLTTHFKGIRLDKTSQFRLVLRPSRPRRRVYFKAFTVLGLLAHGVLIDLSTWNSEWARGPQPLFAPKTSVRHFVRTTVIFVLTGSSGSAHAKPASMRNATWLILPVVICLSQRLSHACGSADVAYRTPPIPYEKSKSLGSGGSMVARLKLKRIDERAHQEWSLWLNLT</sequence>
<keyword evidence="3" id="KW-1185">Reference proteome</keyword>
<name>A0AAV6XJY5_9LAMI</name>
<protein>
    <submittedName>
        <fullName evidence="2">Uncharacterized protein</fullName>
    </submittedName>
</protein>
<keyword evidence="1" id="KW-1133">Transmembrane helix</keyword>
<feature type="transmembrane region" description="Helical" evidence="1">
    <location>
        <begin position="143"/>
        <end position="165"/>
    </location>
</feature>
<dbReference type="AlphaFoldDB" id="A0AAV6XJY5"/>
<reference evidence="2" key="1">
    <citation type="submission" date="2019-10" db="EMBL/GenBank/DDBJ databases">
        <authorList>
            <person name="Zhang R."/>
            <person name="Pan Y."/>
            <person name="Wang J."/>
            <person name="Ma R."/>
            <person name="Yu S."/>
        </authorList>
    </citation>
    <scope>NUCLEOTIDE SEQUENCE</scope>
    <source>
        <strain evidence="2">LA-IB0</strain>
        <tissue evidence="2">Leaf</tissue>
    </source>
</reference>
<keyword evidence="1" id="KW-0472">Membrane</keyword>
<feature type="transmembrane region" description="Helical" evidence="1">
    <location>
        <begin position="77"/>
        <end position="98"/>
    </location>
</feature>
<dbReference type="Proteomes" id="UP000826271">
    <property type="component" value="Unassembled WGS sequence"/>
</dbReference>
<evidence type="ECO:0000256" key="1">
    <source>
        <dbReference type="SAM" id="Phobius"/>
    </source>
</evidence>
<dbReference type="PANTHER" id="PTHR34410">
    <property type="entry name" value="INTRON-ENCODED HOMING ENDONUCLEASE, PUTATIVE-RELATED"/>
    <property type="match status" value="1"/>
</dbReference>
<dbReference type="EMBL" id="WHWC01000006">
    <property type="protein sequence ID" value="KAG8380494.1"/>
    <property type="molecule type" value="Genomic_DNA"/>
</dbReference>
<accession>A0AAV6XJY5</accession>
<dbReference type="PANTHER" id="PTHR34410:SF2">
    <property type="entry name" value="RRNA INTRON-ENCODED HOMING ENDONUCLEASE"/>
    <property type="match status" value="1"/>
</dbReference>